<dbReference type="OrthoDB" id="196493at2759"/>
<dbReference type="EMBL" id="PQFF01000288">
    <property type="protein sequence ID" value="RHZ65440.1"/>
    <property type="molecule type" value="Genomic_DNA"/>
</dbReference>
<accession>A0A397HXZ1</accession>
<protein>
    <submittedName>
        <fullName evidence="1">Uncharacterized protein</fullName>
    </submittedName>
</protein>
<sequence length="96" mass="11133">MITSSGECINRLPALIKRETQDLSVRKAYDAIFWNLPEKYVWLFVSKKHIAFYDEFMENGLLVTNIFAVSSRYDVSGMPGLCISASEKRDYEWNVD</sequence>
<name>A0A397HXZ1_9GLOM</name>
<evidence type="ECO:0000313" key="1">
    <source>
        <dbReference type="EMBL" id="RHZ65440.1"/>
    </source>
</evidence>
<dbReference type="AlphaFoldDB" id="A0A397HXZ1"/>
<proteinExistence type="predicted"/>
<keyword evidence="2" id="KW-1185">Reference proteome</keyword>
<reference evidence="1 2" key="1">
    <citation type="submission" date="2018-08" db="EMBL/GenBank/DDBJ databases">
        <title>Genome and evolution of the arbuscular mycorrhizal fungus Diversispora epigaea (formerly Glomus versiforme) and its bacterial endosymbionts.</title>
        <authorList>
            <person name="Sun X."/>
            <person name="Fei Z."/>
            <person name="Harrison M."/>
        </authorList>
    </citation>
    <scope>NUCLEOTIDE SEQUENCE [LARGE SCALE GENOMIC DNA]</scope>
    <source>
        <strain evidence="1 2">IT104</strain>
    </source>
</reference>
<dbReference type="STRING" id="1348612.A0A397HXZ1"/>
<evidence type="ECO:0000313" key="2">
    <source>
        <dbReference type="Proteomes" id="UP000266861"/>
    </source>
</evidence>
<dbReference type="Proteomes" id="UP000266861">
    <property type="component" value="Unassembled WGS sequence"/>
</dbReference>
<gene>
    <name evidence="1" type="ORF">Glove_315g52</name>
</gene>
<comment type="caution">
    <text evidence="1">The sequence shown here is derived from an EMBL/GenBank/DDBJ whole genome shotgun (WGS) entry which is preliminary data.</text>
</comment>
<organism evidence="1 2">
    <name type="scientific">Diversispora epigaea</name>
    <dbReference type="NCBI Taxonomy" id="1348612"/>
    <lineage>
        <taxon>Eukaryota</taxon>
        <taxon>Fungi</taxon>
        <taxon>Fungi incertae sedis</taxon>
        <taxon>Mucoromycota</taxon>
        <taxon>Glomeromycotina</taxon>
        <taxon>Glomeromycetes</taxon>
        <taxon>Diversisporales</taxon>
        <taxon>Diversisporaceae</taxon>
        <taxon>Diversispora</taxon>
    </lineage>
</organism>